<proteinExistence type="predicted"/>
<protein>
    <recommendedName>
        <fullName evidence="3">YtzI protein</fullName>
    </recommendedName>
</protein>
<sequence>MVVNVLIIIVLVLAIFASIAAWLNTQTIIRDLTEIKAKLGIKEEKKPSFLDKDLDND</sequence>
<keyword evidence="2" id="KW-1185">Reference proteome</keyword>
<evidence type="ECO:0008006" key="3">
    <source>
        <dbReference type="Google" id="ProtNLM"/>
    </source>
</evidence>
<comment type="caution">
    <text evidence="1">The sequence shown here is derived from an EMBL/GenBank/DDBJ whole genome shotgun (WGS) entry which is preliminary data.</text>
</comment>
<reference evidence="1 2" key="1">
    <citation type="submission" date="2021-10" db="EMBL/GenBank/DDBJ databases">
        <authorList>
            <person name="Criscuolo A."/>
        </authorList>
    </citation>
    <scope>NUCLEOTIDE SEQUENCE [LARGE SCALE GENOMIC DNA]</scope>
    <source>
        <strain evidence="2">CIP 111899</strain>
    </source>
</reference>
<accession>A0ABM8YCQ9</accession>
<dbReference type="Proteomes" id="UP000789423">
    <property type="component" value="Unassembled WGS sequence"/>
</dbReference>
<evidence type="ECO:0000313" key="1">
    <source>
        <dbReference type="EMBL" id="CAG9613517.1"/>
    </source>
</evidence>
<gene>
    <name evidence="1" type="ORF">BACCIP111899_02732</name>
</gene>
<organism evidence="1 2">
    <name type="scientific">Bacillus rhizoplanae</name>
    <dbReference type="NCBI Taxonomy" id="2880966"/>
    <lineage>
        <taxon>Bacteria</taxon>
        <taxon>Bacillati</taxon>
        <taxon>Bacillota</taxon>
        <taxon>Bacilli</taxon>
        <taxon>Bacillales</taxon>
        <taxon>Bacillaceae</taxon>
        <taxon>Bacillus</taxon>
    </lineage>
</organism>
<dbReference type="RefSeq" id="WP_230575583.1">
    <property type="nucleotide sequence ID" value="NZ_CAKJTI010000013.1"/>
</dbReference>
<evidence type="ECO:0000313" key="2">
    <source>
        <dbReference type="Proteomes" id="UP000789423"/>
    </source>
</evidence>
<dbReference type="EMBL" id="CAKJTI010000013">
    <property type="protein sequence ID" value="CAG9613517.1"/>
    <property type="molecule type" value="Genomic_DNA"/>
</dbReference>
<name>A0ABM8YCQ9_9BACI</name>